<organism evidence="2 3">
    <name type="scientific">Oceanidesulfovibrio indonesiensis</name>
    <dbReference type="NCBI Taxonomy" id="54767"/>
    <lineage>
        <taxon>Bacteria</taxon>
        <taxon>Pseudomonadati</taxon>
        <taxon>Thermodesulfobacteriota</taxon>
        <taxon>Desulfovibrionia</taxon>
        <taxon>Desulfovibrionales</taxon>
        <taxon>Desulfovibrionaceae</taxon>
        <taxon>Oceanidesulfovibrio</taxon>
    </lineage>
</organism>
<gene>
    <name evidence="2" type="ORF">DPQ33_11905</name>
</gene>
<dbReference type="Pfam" id="PF13411">
    <property type="entry name" value="MerR_1"/>
    <property type="match status" value="1"/>
</dbReference>
<dbReference type="GO" id="GO:0003677">
    <property type="term" value="F:DNA binding"/>
    <property type="evidence" value="ECO:0007669"/>
    <property type="project" value="InterPro"/>
</dbReference>
<dbReference type="GO" id="GO:0006355">
    <property type="term" value="P:regulation of DNA-templated transcription"/>
    <property type="evidence" value="ECO:0007669"/>
    <property type="project" value="InterPro"/>
</dbReference>
<accession>A0A7M3MEC4</accession>
<dbReference type="Proteomes" id="UP000448292">
    <property type="component" value="Unassembled WGS sequence"/>
</dbReference>
<dbReference type="Gene3D" id="1.10.1660.10">
    <property type="match status" value="1"/>
</dbReference>
<proteinExistence type="predicted"/>
<feature type="domain" description="HTH merR-type" evidence="1">
    <location>
        <begin position="10"/>
        <end position="78"/>
    </location>
</feature>
<evidence type="ECO:0000313" key="2">
    <source>
        <dbReference type="EMBL" id="TVM16687.1"/>
    </source>
</evidence>
<dbReference type="SUPFAM" id="SSF46955">
    <property type="entry name" value="Putative DNA-binding domain"/>
    <property type="match status" value="1"/>
</dbReference>
<dbReference type="InterPro" id="IPR009061">
    <property type="entry name" value="DNA-bd_dom_put_sf"/>
</dbReference>
<dbReference type="RefSeq" id="WP_144303439.1">
    <property type="nucleotide sequence ID" value="NZ_QMIE01000010.1"/>
</dbReference>
<dbReference type="AlphaFoldDB" id="A0A7M3MEC4"/>
<evidence type="ECO:0000313" key="3">
    <source>
        <dbReference type="Proteomes" id="UP000448292"/>
    </source>
</evidence>
<evidence type="ECO:0000259" key="1">
    <source>
        <dbReference type="Pfam" id="PF13411"/>
    </source>
</evidence>
<keyword evidence="3" id="KW-1185">Reference proteome</keyword>
<comment type="caution">
    <text evidence="2">The sequence shown here is derived from an EMBL/GenBank/DDBJ whole genome shotgun (WGS) entry which is preliminary data.</text>
</comment>
<sequence>MNPLLEPRFTFTEAALAAGVKPKTVRNWLDRGQIHLDAEEQREGEGWRRFSALDALRIAAVARLVERCIPVSKASRIVEVGIINRRCGHLLVYEKTPLKAVVAAFTNIVFCVCENGDDYFFSEAYGSKLDLIELGLHTEKDVMIFLLENIFREVFENLEVE</sequence>
<dbReference type="OrthoDB" id="271159at2"/>
<protein>
    <recommendedName>
        <fullName evidence="1">HTH merR-type domain-containing protein</fullName>
    </recommendedName>
</protein>
<name>A0A7M3MEC4_9BACT</name>
<dbReference type="EMBL" id="QMIE01000010">
    <property type="protein sequence ID" value="TVM16687.1"/>
    <property type="molecule type" value="Genomic_DNA"/>
</dbReference>
<dbReference type="InterPro" id="IPR000551">
    <property type="entry name" value="MerR-type_HTH_dom"/>
</dbReference>
<reference evidence="2 3" key="1">
    <citation type="submission" date="2018-06" db="EMBL/GenBank/DDBJ databases">
        <title>Complete genome of Desulfovibrio indonesiensis P37SLT.</title>
        <authorList>
            <person name="Crispim J.S."/>
            <person name="Vidigal P.M.P."/>
            <person name="Silva L.C.F."/>
            <person name="Laguardia C.N."/>
            <person name="Araujo L.C."/>
            <person name="Dias R.S."/>
            <person name="Sousa M.P."/>
            <person name="Paula S.O."/>
            <person name="Silva C."/>
        </authorList>
    </citation>
    <scope>NUCLEOTIDE SEQUENCE [LARGE SCALE GENOMIC DNA]</scope>
    <source>
        <strain evidence="2 3">P37SLT</strain>
    </source>
</reference>